<keyword evidence="2" id="KW-1185">Reference proteome</keyword>
<accession>B4YQG0</accession>
<name>B4YQG0_9CAUD</name>
<evidence type="ECO:0000313" key="1">
    <source>
        <dbReference type="EMBL" id="ACF42030.1"/>
    </source>
</evidence>
<gene>
    <name evidence="1" type="ORF">MmP1_gp30</name>
</gene>
<evidence type="ECO:0000313" key="2">
    <source>
        <dbReference type="Proteomes" id="UP000001864"/>
    </source>
</evidence>
<dbReference type="KEGG" id="vg:6492593"/>
<dbReference type="EMBL" id="EU652770">
    <property type="protein sequence ID" value="ACF42030.1"/>
    <property type="molecule type" value="Genomic_DNA"/>
</dbReference>
<sequence length="73" mass="8404">MTVMTMEEMVREGLYEYDRAGEPELTVKGRQHFCKHNDGFIIRDYTMLGLPRSTVCISCGFVHFITPEEVSCP</sequence>
<reference evidence="1 2" key="1">
    <citation type="journal article" date="2010" name="Genomics">
        <title>Identification of lytic bacteriophage MmP1, assigned to a new member of T7-like phages infecting Morganella morganii.</title>
        <authorList>
            <person name="Zhu J."/>
            <person name="Rao X."/>
            <person name="Tan Y."/>
            <person name="Xiong K."/>
            <person name="Hu Z."/>
            <person name="Chen Z."/>
            <person name="Jin X."/>
            <person name="Li S."/>
            <person name="Chen Y."/>
            <person name="Hu F."/>
        </authorList>
    </citation>
    <scope>NUCLEOTIDE SEQUENCE [LARGE SCALE GENOMIC DNA]</scope>
</reference>
<proteinExistence type="predicted"/>
<protein>
    <submittedName>
        <fullName evidence="1">Uncharacterized protein</fullName>
    </submittedName>
</protein>
<organism evidence="1 2">
    <name type="scientific">Morganella phage MmP1</name>
    <dbReference type="NCBI Taxonomy" id="526118"/>
    <lineage>
        <taxon>Viruses</taxon>
        <taxon>Duplodnaviria</taxon>
        <taxon>Heunggongvirae</taxon>
        <taxon>Uroviricota</taxon>
        <taxon>Caudoviricetes</taxon>
        <taxon>Autographivirales</taxon>
        <taxon>Autotranscriptaviridae</taxon>
        <taxon>Studiervirinae</taxon>
        <taxon>Minipunavirus</taxon>
        <taxon>Minipunavirus MmP1</taxon>
    </lineage>
</organism>
<dbReference type="GeneID" id="6492593"/>
<dbReference type="RefSeq" id="YP_002048651.1">
    <property type="nucleotide sequence ID" value="NC_011085.3"/>
</dbReference>
<dbReference type="OrthoDB" id="35892at10239"/>
<dbReference type="Proteomes" id="UP000001864">
    <property type="component" value="Segment"/>
</dbReference>